<accession>A0A2A9NDY7</accession>
<dbReference type="EMBL" id="KZ302070">
    <property type="protein sequence ID" value="PFH48268.1"/>
    <property type="molecule type" value="Genomic_DNA"/>
</dbReference>
<sequence>MRLSQSDGLRKWNRTTHRDAEWWMTPAASDGKESQQHTAQRNFTTLYDTIQKAWNENSKPGSVKHPTPWWNDQCQRSKDLVASSPTPANRQEYQQCIHKAWQTYYRETVQEASNSRKPWKPSKWGNARPPPAFSTLKKTDGKQVSSLPELWTCLHEQFNASSTSTPNLEEIDTYCINNSQFEHSTPLAKQKYRKR</sequence>
<reference evidence="1 2" key="1">
    <citation type="submission" date="2014-02" db="EMBL/GenBank/DDBJ databases">
        <title>Transposable element dynamics among asymbiotic and ectomycorrhizal Amanita fungi.</title>
        <authorList>
            <consortium name="DOE Joint Genome Institute"/>
            <person name="Hess J."/>
            <person name="Skrede I."/>
            <person name="Wolfe B."/>
            <person name="LaButti K."/>
            <person name="Ohm R.A."/>
            <person name="Grigoriev I.V."/>
            <person name="Pringle A."/>
        </authorList>
    </citation>
    <scope>NUCLEOTIDE SEQUENCE [LARGE SCALE GENOMIC DNA]</scope>
    <source>
        <strain evidence="1 2">SKay4041</strain>
    </source>
</reference>
<proteinExistence type="predicted"/>
<dbReference type="Proteomes" id="UP000242287">
    <property type="component" value="Unassembled WGS sequence"/>
</dbReference>
<gene>
    <name evidence="1" type="ORF">AMATHDRAFT_5983</name>
</gene>
<keyword evidence="2" id="KW-1185">Reference proteome</keyword>
<evidence type="ECO:0000313" key="2">
    <source>
        <dbReference type="Proteomes" id="UP000242287"/>
    </source>
</evidence>
<name>A0A2A9NDY7_9AGAR</name>
<evidence type="ECO:0000313" key="1">
    <source>
        <dbReference type="EMBL" id="PFH48268.1"/>
    </source>
</evidence>
<dbReference type="AlphaFoldDB" id="A0A2A9NDY7"/>
<protein>
    <submittedName>
        <fullName evidence="1">Uncharacterized protein</fullName>
    </submittedName>
</protein>
<organism evidence="1 2">
    <name type="scientific">Amanita thiersii Skay4041</name>
    <dbReference type="NCBI Taxonomy" id="703135"/>
    <lineage>
        <taxon>Eukaryota</taxon>
        <taxon>Fungi</taxon>
        <taxon>Dikarya</taxon>
        <taxon>Basidiomycota</taxon>
        <taxon>Agaricomycotina</taxon>
        <taxon>Agaricomycetes</taxon>
        <taxon>Agaricomycetidae</taxon>
        <taxon>Agaricales</taxon>
        <taxon>Pluteineae</taxon>
        <taxon>Amanitaceae</taxon>
        <taxon>Amanita</taxon>
    </lineage>
</organism>